<feature type="transmembrane region" description="Helical" evidence="9">
    <location>
        <begin position="378"/>
        <end position="396"/>
    </location>
</feature>
<feature type="transmembrane region" description="Helical" evidence="9">
    <location>
        <begin position="170"/>
        <end position="191"/>
    </location>
</feature>
<proteinExistence type="predicted"/>
<sequence length="412" mass="44978">MKNIMKWLSESFAPTMNKLFSKPWPSAISSCMQKIIPFILTGSLIYFYNVFVSFIPALPDLSPILNYSFGVITLIVAFMMANQCMEKLNHPAYVINAGITSIGILLMVAMPVGESADSISALLSNLGPSGIAVGMVVGLYVAVIFHNWGKLRFLQDSSIPDFVTAWINTIVPNVVSLGIAMILVHVLHINLYNAIISVFMPIANIGQTLPGFILCCLVPAFFYTMGISSWMFGAVTTPIFMAGIQANIDAVAAGGIATNIVTSESTFTLAFVTMGGMCATLGLNVLMCFSKSKQLKTLGRIFIAPSIFNINEPVMYGASVVFNPLLMLPAWINSVVGPVYVWILMSTGLLNIPSKMIQVGQIPAPICSVMVTEDIRALLWWAILFVIYLAIWYPFFKAYEKQKLEEEAVAEA</sequence>
<evidence type="ECO:0000256" key="9">
    <source>
        <dbReference type="SAM" id="Phobius"/>
    </source>
</evidence>
<keyword evidence="5 9" id="KW-0812">Transmembrane</keyword>
<evidence type="ECO:0000256" key="2">
    <source>
        <dbReference type="ARBA" id="ARBA00022448"/>
    </source>
</evidence>
<feature type="domain" description="PTS EIIC type-3" evidence="10">
    <location>
        <begin position="8"/>
        <end position="395"/>
    </location>
</feature>
<dbReference type="EMBL" id="JBBMFE010000021">
    <property type="protein sequence ID" value="MEQ2473946.1"/>
    <property type="molecule type" value="Genomic_DNA"/>
</dbReference>
<keyword evidence="3 8" id="KW-1003">Cell membrane</keyword>
<gene>
    <name evidence="11" type="ORF">WMO29_15855</name>
</gene>
<feature type="transmembrane region" description="Helical" evidence="9">
    <location>
        <begin position="93"/>
        <end position="110"/>
    </location>
</feature>
<name>A0ABV1FLK2_9FIRM</name>
<accession>A0ABV1FLK2</accession>
<evidence type="ECO:0000256" key="1">
    <source>
        <dbReference type="ARBA" id="ARBA00004651"/>
    </source>
</evidence>
<dbReference type="RefSeq" id="WP_178039527.1">
    <property type="nucleotide sequence ID" value="NZ_JBBMFE010000021.1"/>
</dbReference>
<keyword evidence="2 8" id="KW-0813">Transport</keyword>
<evidence type="ECO:0000256" key="4">
    <source>
        <dbReference type="ARBA" id="ARBA00022597"/>
    </source>
</evidence>
<dbReference type="InterPro" id="IPR004501">
    <property type="entry name" value="PTS_EIIC_3"/>
</dbReference>
<keyword evidence="4 8" id="KW-0762">Sugar transport</keyword>
<comment type="subcellular location">
    <subcellularLocation>
        <location evidence="1">Cell membrane</location>
        <topology evidence="1">Multi-pass membrane protein</topology>
    </subcellularLocation>
</comment>
<organism evidence="11 12">
    <name type="scientific">Laedolimicola intestinihominis</name>
    <dbReference type="NCBI Taxonomy" id="3133166"/>
    <lineage>
        <taxon>Bacteria</taxon>
        <taxon>Bacillati</taxon>
        <taxon>Bacillota</taxon>
        <taxon>Clostridia</taxon>
        <taxon>Lachnospirales</taxon>
        <taxon>Lachnospiraceae</taxon>
        <taxon>Laedolimicola</taxon>
    </lineage>
</organism>
<dbReference type="Pfam" id="PF02378">
    <property type="entry name" value="PTS_EIIC"/>
    <property type="match status" value="1"/>
</dbReference>
<feature type="transmembrane region" description="Helical" evidence="9">
    <location>
        <begin position="130"/>
        <end position="149"/>
    </location>
</feature>
<dbReference type="PANTHER" id="PTHR33989">
    <property type="match status" value="1"/>
</dbReference>
<evidence type="ECO:0000259" key="10">
    <source>
        <dbReference type="PROSITE" id="PS51105"/>
    </source>
</evidence>
<dbReference type="Proteomes" id="UP001438008">
    <property type="component" value="Unassembled WGS sequence"/>
</dbReference>
<comment type="function">
    <text evidence="8">The phosphoenolpyruvate-dependent sugar phosphotransferase system (PTS), a major carbohydrate active -transport system, catalyzes the phosphorylation of incoming sugar substrates concomitant with their translocation across the cell membrane.</text>
</comment>
<keyword evidence="6 9" id="KW-1133">Transmembrane helix</keyword>
<protein>
    <recommendedName>
        <fullName evidence="8">Permease IIC component</fullName>
    </recommendedName>
</protein>
<dbReference type="InterPro" id="IPR004796">
    <property type="entry name" value="PTS_IIC_cello"/>
</dbReference>
<evidence type="ECO:0000256" key="7">
    <source>
        <dbReference type="ARBA" id="ARBA00023136"/>
    </source>
</evidence>
<evidence type="ECO:0000256" key="3">
    <source>
        <dbReference type="ARBA" id="ARBA00022475"/>
    </source>
</evidence>
<evidence type="ECO:0000256" key="5">
    <source>
        <dbReference type="ARBA" id="ARBA00022692"/>
    </source>
</evidence>
<feature type="transmembrane region" description="Helical" evidence="9">
    <location>
        <begin position="301"/>
        <end position="322"/>
    </location>
</feature>
<dbReference type="PIRSF" id="PIRSF006351">
    <property type="entry name" value="PTS_EIIC-Cellobiose"/>
    <property type="match status" value="1"/>
</dbReference>
<dbReference type="InterPro" id="IPR003352">
    <property type="entry name" value="PTS_EIIC"/>
</dbReference>
<keyword evidence="7 8" id="KW-0472">Membrane</keyword>
<feature type="transmembrane region" description="Helical" evidence="9">
    <location>
        <begin position="64"/>
        <end position="81"/>
    </location>
</feature>
<evidence type="ECO:0000256" key="8">
    <source>
        <dbReference type="PIRNR" id="PIRNR006351"/>
    </source>
</evidence>
<evidence type="ECO:0000313" key="12">
    <source>
        <dbReference type="Proteomes" id="UP001438008"/>
    </source>
</evidence>
<comment type="caution">
    <text evidence="11">The sequence shown here is derived from an EMBL/GenBank/DDBJ whole genome shotgun (WGS) entry which is preliminary data.</text>
</comment>
<reference evidence="11 12" key="1">
    <citation type="submission" date="2024-03" db="EMBL/GenBank/DDBJ databases">
        <title>Human intestinal bacterial collection.</title>
        <authorList>
            <person name="Pauvert C."/>
            <person name="Hitch T.C.A."/>
            <person name="Clavel T."/>
        </authorList>
    </citation>
    <scope>NUCLEOTIDE SEQUENCE [LARGE SCALE GENOMIC DNA]</scope>
    <source>
        <strain evidence="11 12">CLA-AA-H132</strain>
    </source>
</reference>
<keyword evidence="12" id="KW-1185">Reference proteome</keyword>
<evidence type="ECO:0000313" key="11">
    <source>
        <dbReference type="EMBL" id="MEQ2473946.1"/>
    </source>
</evidence>
<feature type="transmembrane region" description="Helical" evidence="9">
    <location>
        <begin position="267"/>
        <end position="289"/>
    </location>
</feature>
<dbReference type="PANTHER" id="PTHR33989:SF4">
    <property type="entry name" value="PTS SYSTEM N,N'-DIACETYLCHITOBIOSE-SPECIFIC EIIC COMPONENT"/>
    <property type="match status" value="1"/>
</dbReference>
<feature type="transmembrane region" description="Helical" evidence="9">
    <location>
        <begin position="328"/>
        <end position="352"/>
    </location>
</feature>
<dbReference type="InterPro" id="IPR051088">
    <property type="entry name" value="PTS_Sugar-EIIC/EIIB"/>
</dbReference>
<feature type="transmembrane region" description="Helical" evidence="9">
    <location>
        <begin position="35"/>
        <end position="58"/>
    </location>
</feature>
<evidence type="ECO:0000256" key="6">
    <source>
        <dbReference type="ARBA" id="ARBA00022989"/>
    </source>
</evidence>
<dbReference type="PROSITE" id="PS51105">
    <property type="entry name" value="PTS_EIIC_TYPE_3"/>
    <property type="match status" value="1"/>
</dbReference>